<evidence type="ECO:0000313" key="1">
    <source>
        <dbReference type="EMBL" id="KAF2636252.1"/>
    </source>
</evidence>
<dbReference type="OrthoDB" id="2549237at2759"/>
<dbReference type="Proteomes" id="UP000799753">
    <property type="component" value="Unassembled WGS sequence"/>
</dbReference>
<organism evidence="1 2">
    <name type="scientific">Massarina eburnea CBS 473.64</name>
    <dbReference type="NCBI Taxonomy" id="1395130"/>
    <lineage>
        <taxon>Eukaryota</taxon>
        <taxon>Fungi</taxon>
        <taxon>Dikarya</taxon>
        <taxon>Ascomycota</taxon>
        <taxon>Pezizomycotina</taxon>
        <taxon>Dothideomycetes</taxon>
        <taxon>Pleosporomycetidae</taxon>
        <taxon>Pleosporales</taxon>
        <taxon>Massarineae</taxon>
        <taxon>Massarinaceae</taxon>
        <taxon>Massarina</taxon>
    </lineage>
</organism>
<accession>A0A6A6RLS4</accession>
<proteinExistence type="predicted"/>
<keyword evidence="2" id="KW-1185">Reference proteome</keyword>
<name>A0A6A6RLS4_9PLEO</name>
<evidence type="ECO:0000313" key="2">
    <source>
        <dbReference type="Proteomes" id="UP000799753"/>
    </source>
</evidence>
<gene>
    <name evidence="1" type="ORF">P280DRAFT_153707</name>
</gene>
<reference evidence="1" key="1">
    <citation type="journal article" date="2020" name="Stud. Mycol.">
        <title>101 Dothideomycetes genomes: a test case for predicting lifestyles and emergence of pathogens.</title>
        <authorList>
            <person name="Haridas S."/>
            <person name="Albert R."/>
            <person name="Binder M."/>
            <person name="Bloem J."/>
            <person name="Labutti K."/>
            <person name="Salamov A."/>
            <person name="Andreopoulos B."/>
            <person name="Baker S."/>
            <person name="Barry K."/>
            <person name="Bills G."/>
            <person name="Bluhm B."/>
            <person name="Cannon C."/>
            <person name="Castanera R."/>
            <person name="Culley D."/>
            <person name="Daum C."/>
            <person name="Ezra D."/>
            <person name="Gonzalez J."/>
            <person name="Henrissat B."/>
            <person name="Kuo A."/>
            <person name="Liang C."/>
            <person name="Lipzen A."/>
            <person name="Lutzoni F."/>
            <person name="Magnuson J."/>
            <person name="Mondo S."/>
            <person name="Nolan M."/>
            <person name="Ohm R."/>
            <person name="Pangilinan J."/>
            <person name="Park H.-J."/>
            <person name="Ramirez L."/>
            <person name="Alfaro M."/>
            <person name="Sun H."/>
            <person name="Tritt A."/>
            <person name="Yoshinaga Y."/>
            <person name="Zwiers L.-H."/>
            <person name="Turgeon B."/>
            <person name="Goodwin S."/>
            <person name="Spatafora J."/>
            <person name="Crous P."/>
            <person name="Grigoriev I."/>
        </authorList>
    </citation>
    <scope>NUCLEOTIDE SEQUENCE</scope>
    <source>
        <strain evidence="1">CBS 473.64</strain>
    </source>
</reference>
<dbReference type="EMBL" id="MU006799">
    <property type="protein sequence ID" value="KAF2636252.1"/>
    <property type="molecule type" value="Genomic_DNA"/>
</dbReference>
<sequence length="1651" mass="186710">MAVSLDPGRIRCAHPRDIVEHLREVLNTSNAEEVTCQIIALVEHGSVPPSVFTMWLGLAQSPNTIKQALGQKASGLIRLLAIKRLRKQLCSSQWKEIWDSLGGVAGFLHLFSDMSKNEVKSACHAIRHSARGVGKEEKRKCFTEFFRALHPRLFATPHKLLDQRPLQDYYQILLPACTGEMVVRCIEDRLQNSNPIRRRHLLEHQAEVLQEQALRYAVEDHSAGEVWLTPLLTQYPSATAPLQGFSASMMFSLRVLVALVQRENNRLNRDKFMKELVTPLLKRALKRHVGWIQIHNIVKYTLICLQRNSELKELEYERQSFLSLVARCWSRKPELFAEQFRALLAESTRGSDKSIMADFIKIIHDVPRTRHYAVLEFCFKAIGGDIGNPEHLRRYFGVTPYSLLSRLSPGDALSLFNRLRSAKGDENLVERGPFTSVLGHSAYTTSDINGDPDIWQIVLLQRNGCQLEAEELASKQIKVCKKSAMTGSTPEKRAAFAKSVIFSAIASGSLDLYGQELIWARRYVRDPLVVAPLWQTHVDEAKALLSGIPERHLLQKGMLTKDLIPRIVTGNRILHELFDIAFTALREPSFAAQHWLGTLCLPFCIVQQRIKRSSELYDILEFSDKEVYDTLWKDTVETLVTLEKECLVSGRAGLNADSLQGILSYRQMTPVYLNKEKSSTYRFFDELAKARDEMWRQHRPTVYPAVTALPEPFPRGLPIQHLMEPYILQAPFFETHAPYLASRMDQAVFPDPKLASTPIPEDEDTNTAIGPFVDDYAYAIRLYIPATLDKTEKETRCEKVWVYATSLLSHPRLSADEANRYWGKDWPVHWTGVPNDTVWPIPPTVSNPTKVEEWNPYPPERSNSKSLTIHPLTYIDLSKAKTRHAQSPHINSVPIQLSIEVPGVQAEDWDIWSERKQLKAHHIPALREGLILSALLYLDTFNSSSTRILSKPFPSAEAGHMRYPALYLDDEFLATKDMNRYFALHSLRQFIGSVPPTLLAQVTKNTVNCLYATSSDAKGFVILEQVAFDLVKLLGKSDRPALASEIAVRCIIERPESSSRHRQILSHPFFERLSASDAHACISAFADAIIRKLEQQANVKGEGEVSRAGEMVPRNESESESDKTPFVKITTAKFLAQLLGDANFISQEFALAILSKLLIKTSHVDIHCTVVYSLRCMWLCPSLSPGIAEKILTALEVVIPLASNFNGRQPMTEADWANAEETLTPLDVSPAYYSTTYTADDYPLLELLLGFTNNHTGSQVPPQHGEFIARIIVPVLDALKQQNARWTSIFLRQQGFSETDIKDLNIPSLPAHQKIIEKVLLTSCAYIPLSLLEEYIAYLNFNIAPPAPIATLNKKLYNDTTLRTTPDVKYYLGAFAAGPNITTFRGNSALFSNLLEKPEQLQNHITPQHVQQNFLRLLTLLLWNDGYDLINVYVLMGSFCKMSPSYPIAKTWADFKQPVVEAAVVYVEGLRTRDWERDDERQPAFLPDTWLWRMWLLQYAARHSAALEPDPQTPGTGEKKGKQRDAHCAAFASRVSKLTDAMAGSLYHKRLARLEIALKYLTGEDKLRVACHLGDIKTTRLSWLTKQDLLRVELAAGLVREEGPAKDGELEGNVRELVVSWKKCSSEEVRRLAVEINTKRLNKQGGIELFD</sequence>
<protein>
    <submittedName>
        <fullName evidence="1">Uncharacterized protein</fullName>
    </submittedName>
</protein>